<dbReference type="EMBL" id="LXIE01000045">
    <property type="protein sequence ID" value="OAD90387.1"/>
    <property type="molecule type" value="Genomic_DNA"/>
</dbReference>
<evidence type="ECO:0000313" key="2">
    <source>
        <dbReference type="Proteomes" id="UP000077552"/>
    </source>
</evidence>
<dbReference type="AlphaFoldDB" id="A0A1A9LBD3"/>
<organism evidence="1 2">
    <name type="scientific">Aequorivita soesokkakensis</name>
    <dbReference type="NCBI Taxonomy" id="1385699"/>
    <lineage>
        <taxon>Bacteria</taxon>
        <taxon>Pseudomonadati</taxon>
        <taxon>Bacteroidota</taxon>
        <taxon>Flavobacteriia</taxon>
        <taxon>Flavobacteriales</taxon>
        <taxon>Flavobacteriaceae</taxon>
        <taxon>Aequorivita</taxon>
    </lineage>
</organism>
<protein>
    <submittedName>
        <fullName evidence="1">Uncharacterized protein</fullName>
    </submittedName>
</protein>
<comment type="caution">
    <text evidence="1">The sequence shown here is derived from an EMBL/GenBank/DDBJ whole genome shotgun (WGS) entry which is preliminary data.</text>
</comment>
<dbReference type="Proteomes" id="UP000077552">
    <property type="component" value="Unassembled WGS sequence"/>
</dbReference>
<reference evidence="1 2" key="1">
    <citation type="submission" date="2016-05" db="EMBL/GenBank/DDBJ databases">
        <title>Genome sequencing of Vitellibacter soesokkakensis RSSK-12.</title>
        <authorList>
            <person name="Thevarajoo S."/>
            <person name="Selvaratnam C."/>
            <person name="Goh K.M."/>
            <person name="Chan K.-G."/>
            <person name="Chong C.S."/>
        </authorList>
    </citation>
    <scope>NUCLEOTIDE SEQUENCE [LARGE SCALE GENOMIC DNA]</scope>
    <source>
        <strain evidence="1 2">RSSK-12</strain>
    </source>
</reference>
<dbReference type="STRING" id="1385699.A7A78_05560"/>
<proteinExistence type="predicted"/>
<accession>A0A1A9LBD3</accession>
<sequence length="112" mass="12947">MGNFSVLPNLPEMYSHCRAQEDKDLTPFDFVTDHLLNFDGMFDKHDNGDEQKPHTPLQTQNHSQITLFQFISPFNFKTTTFQNIEPKEIIYSSENLLASNFTSKVFHPPIIA</sequence>
<keyword evidence="2" id="KW-1185">Reference proteome</keyword>
<evidence type="ECO:0000313" key="1">
    <source>
        <dbReference type="EMBL" id="OAD90387.1"/>
    </source>
</evidence>
<gene>
    <name evidence="1" type="ORF">A7A78_05560</name>
</gene>
<name>A0A1A9LBD3_9FLAO</name>